<dbReference type="GO" id="GO:0015846">
    <property type="term" value="P:polyamine transport"/>
    <property type="evidence" value="ECO:0007669"/>
    <property type="project" value="InterPro"/>
</dbReference>
<dbReference type="AlphaFoldDB" id="A0A919RD15"/>
<comment type="caution">
    <text evidence="6">The sequence shown here is derived from an EMBL/GenBank/DDBJ whole genome shotgun (WGS) entry which is preliminary data.</text>
</comment>
<gene>
    <name evidence="6" type="ORF">Ssi02_16340</name>
</gene>
<keyword evidence="3 5" id="KW-0732">Signal</keyword>
<dbReference type="InterPro" id="IPR006059">
    <property type="entry name" value="SBP"/>
</dbReference>
<dbReference type="PRINTS" id="PR00909">
    <property type="entry name" value="SPERMDNBNDNG"/>
</dbReference>
<keyword evidence="4" id="KW-0574">Periplasm</keyword>
<evidence type="ECO:0000256" key="3">
    <source>
        <dbReference type="ARBA" id="ARBA00022729"/>
    </source>
</evidence>
<dbReference type="InterPro" id="IPR001188">
    <property type="entry name" value="Sperm_putr-bd"/>
</dbReference>
<dbReference type="EMBL" id="BOOW01000009">
    <property type="protein sequence ID" value="GII91403.1"/>
    <property type="molecule type" value="Genomic_DNA"/>
</dbReference>
<dbReference type="CDD" id="cd13590">
    <property type="entry name" value="PBP2_PotD_PotF_like"/>
    <property type="match status" value="1"/>
</dbReference>
<evidence type="ECO:0000256" key="4">
    <source>
        <dbReference type="ARBA" id="ARBA00022764"/>
    </source>
</evidence>
<sequence>MSRIRYTRRLPAAVAAAGALLAVAACGGQSGDTSTAAAPNAPARLDPNANLAKQKLTISIWDGYSPEDLPKRVKDKFGTSMEVAKHATNEEVMGKLTAGADSGIDVAFVSGQYAQALNEAGLLEPLHPELIPNLANLYPEATQLSYDKGNKFSVPYTWGTTGICYRTDLVETAPTSWKDLLEPADDVKGKITLMTTERWLALPAIKALNYSVNTTDDAQLQKVRDLLTSAKEHLLAFDDTTFGDRLKKGEAVMVEAWDGWCPTSEKNIKFVVPKEGSDLWVDTMVVLKSSKNKEAAHALINYILDPEIHSWAAENILYKVPNKAAMEKVKPELKAKDSPLAMTPAQLLQGEPIIDLGKDSQKYTRLSTEVAAKN</sequence>
<dbReference type="Proteomes" id="UP000606172">
    <property type="component" value="Unassembled WGS sequence"/>
</dbReference>
<dbReference type="Pfam" id="PF13416">
    <property type="entry name" value="SBP_bac_8"/>
    <property type="match status" value="1"/>
</dbReference>
<dbReference type="GO" id="GO:0042597">
    <property type="term" value="C:periplasmic space"/>
    <property type="evidence" value="ECO:0007669"/>
    <property type="project" value="UniProtKB-SubCell"/>
</dbReference>
<keyword evidence="7" id="KW-1185">Reference proteome</keyword>
<keyword evidence="2" id="KW-0813">Transport</keyword>
<reference evidence="6" key="1">
    <citation type="submission" date="2021-01" db="EMBL/GenBank/DDBJ databases">
        <title>Whole genome shotgun sequence of Sinosporangium siamense NBRC 109515.</title>
        <authorList>
            <person name="Komaki H."/>
            <person name="Tamura T."/>
        </authorList>
    </citation>
    <scope>NUCLEOTIDE SEQUENCE</scope>
    <source>
        <strain evidence="6">NBRC 109515</strain>
    </source>
</reference>
<dbReference type="Gene3D" id="3.40.190.10">
    <property type="entry name" value="Periplasmic binding protein-like II"/>
    <property type="match status" value="2"/>
</dbReference>
<evidence type="ECO:0000256" key="1">
    <source>
        <dbReference type="ARBA" id="ARBA00004418"/>
    </source>
</evidence>
<evidence type="ECO:0000256" key="5">
    <source>
        <dbReference type="SAM" id="SignalP"/>
    </source>
</evidence>
<evidence type="ECO:0000313" key="7">
    <source>
        <dbReference type="Proteomes" id="UP000606172"/>
    </source>
</evidence>
<dbReference type="RefSeq" id="WP_204022763.1">
    <property type="nucleotide sequence ID" value="NZ_BOOW01000009.1"/>
</dbReference>
<proteinExistence type="predicted"/>
<name>A0A919RD15_9ACTN</name>
<organism evidence="6 7">
    <name type="scientific">Sinosporangium siamense</name>
    <dbReference type="NCBI Taxonomy" id="1367973"/>
    <lineage>
        <taxon>Bacteria</taxon>
        <taxon>Bacillati</taxon>
        <taxon>Actinomycetota</taxon>
        <taxon>Actinomycetes</taxon>
        <taxon>Streptosporangiales</taxon>
        <taxon>Streptosporangiaceae</taxon>
        <taxon>Sinosporangium</taxon>
    </lineage>
</organism>
<dbReference type="PANTHER" id="PTHR30222:SF17">
    <property type="entry name" value="SPERMIDINE_PUTRESCINE-BINDING PERIPLASMIC PROTEIN"/>
    <property type="match status" value="1"/>
</dbReference>
<accession>A0A919RD15</accession>
<evidence type="ECO:0000256" key="2">
    <source>
        <dbReference type="ARBA" id="ARBA00022448"/>
    </source>
</evidence>
<evidence type="ECO:0000313" key="6">
    <source>
        <dbReference type="EMBL" id="GII91403.1"/>
    </source>
</evidence>
<feature type="signal peptide" evidence="5">
    <location>
        <begin position="1"/>
        <end position="24"/>
    </location>
</feature>
<comment type="subcellular location">
    <subcellularLocation>
        <location evidence="1">Periplasm</location>
    </subcellularLocation>
</comment>
<protein>
    <submittedName>
        <fullName evidence="6">Spermidine/putrescine ABC transporter substrate-binding protein</fullName>
    </submittedName>
</protein>
<feature type="chain" id="PRO_5039696974" evidence="5">
    <location>
        <begin position="25"/>
        <end position="374"/>
    </location>
</feature>
<dbReference type="PROSITE" id="PS51257">
    <property type="entry name" value="PROKAR_LIPOPROTEIN"/>
    <property type="match status" value="1"/>
</dbReference>
<dbReference type="GO" id="GO:0019808">
    <property type="term" value="F:polyamine binding"/>
    <property type="evidence" value="ECO:0007669"/>
    <property type="project" value="InterPro"/>
</dbReference>
<dbReference type="PANTHER" id="PTHR30222">
    <property type="entry name" value="SPERMIDINE/PUTRESCINE-BINDING PERIPLASMIC PROTEIN"/>
    <property type="match status" value="1"/>
</dbReference>
<dbReference type="SUPFAM" id="SSF53850">
    <property type="entry name" value="Periplasmic binding protein-like II"/>
    <property type="match status" value="1"/>
</dbReference>